<dbReference type="SUPFAM" id="SSF51294">
    <property type="entry name" value="Hedgehog/intein (Hint) domain"/>
    <property type="match status" value="1"/>
</dbReference>
<dbReference type="GO" id="GO:0016539">
    <property type="term" value="P:intein-mediated protein splicing"/>
    <property type="evidence" value="ECO:0007669"/>
    <property type="project" value="InterPro"/>
</dbReference>
<keyword evidence="3" id="KW-1185">Reference proteome</keyword>
<dbReference type="InterPro" id="IPR028992">
    <property type="entry name" value="Hedgehog/Intein_dom"/>
</dbReference>
<dbReference type="PROSITE" id="PS50817">
    <property type="entry name" value="INTEIN_N_TER"/>
    <property type="match status" value="1"/>
</dbReference>
<dbReference type="RefSeq" id="WP_236951366.1">
    <property type="nucleotide sequence ID" value="NZ_CP019937.1"/>
</dbReference>
<dbReference type="STRING" id="92947.BVG79_02428"/>
<reference evidence="2 3" key="1">
    <citation type="submission" date="2017-02" db="EMBL/GenBank/DDBJ databases">
        <title>Ketogulonicigenium robustum SPU B003 Genome sequencing and assembly.</title>
        <authorList>
            <person name="Li Y."/>
            <person name="Liu L."/>
            <person name="Wang C."/>
            <person name="Zhang M."/>
            <person name="Zhang T."/>
            <person name="Zhang Y."/>
        </authorList>
    </citation>
    <scope>NUCLEOTIDE SEQUENCE [LARGE SCALE GENOMIC DNA]</scope>
    <source>
        <strain evidence="2 3">SPU_B003</strain>
    </source>
</reference>
<dbReference type="InterPro" id="IPR036844">
    <property type="entry name" value="Hint_dom_sf"/>
</dbReference>
<evidence type="ECO:0000259" key="1">
    <source>
        <dbReference type="Pfam" id="PF13403"/>
    </source>
</evidence>
<dbReference type="Proteomes" id="UP000242447">
    <property type="component" value="Chromosome"/>
</dbReference>
<dbReference type="Pfam" id="PF13403">
    <property type="entry name" value="Hint_2"/>
    <property type="match status" value="1"/>
</dbReference>
<dbReference type="KEGG" id="kro:BVG79_02428"/>
<evidence type="ECO:0000313" key="2">
    <source>
        <dbReference type="EMBL" id="ARO15768.1"/>
    </source>
</evidence>
<accession>A0A1W6P2M4</accession>
<feature type="domain" description="Hedgehog/Intein (Hint)" evidence="1">
    <location>
        <begin position="188"/>
        <end position="334"/>
    </location>
</feature>
<protein>
    <submittedName>
        <fullName evidence="2">Hemolysin-type calcium-binding region</fullName>
    </submittedName>
</protein>
<sequence length="392" mass="41825">MATVTVHLPADFTITRNDGSNGGRGSSTWNSGLIQAGRDYDAFDGEQIDLRFVFNSSAEQTISFDDEDGLLKDATQSVSGDSIPTDRLNSAITIGGTTYTPTDIGTTMGQGAVYVESEYALKLQDVAGNLFKVAVISISTGYQINIVGFVFEGSIPADGTILYFLTNTGSYLNGNDATISLAPARPVTCFAGGTQILTDRGLLAVDDLAVGDMVVTLDGGAMPVRWVGSRHLSALDLAAQPKLRPIRIRAGAFGPGVPAADLLVSPQHRVLVNSVVAQRMFNAAQILIAAKELVGLPGVEVAVDLQDVSYWHFMFDSHQVVFSNKLPTESLFTGKEALKSLGASARMEILALFPELSEEQLTTRAPARQIVKGAQGRKFVERILRNGKRLAA</sequence>
<dbReference type="AlphaFoldDB" id="A0A1W6P2M4"/>
<organism evidence="2 3">
    <name type="scientific">Ketogulonicigenium robustum</name>
    <dbReference type="NCBI Taxonomy" id="92947"/>
    <lineage>
        <taxon>Bacteria</taxon>
        <taxon>Pseudomonadati</taxon>
        <taxon>Pseudomonadota</taxon>
        <taxon>Alphaproteobacteria</taxon>
        <taxon>Rhodobacterales</taxon>
        <taxon>Roseobacteraceae</taxon>
        <taxon>Ketogulonicigenium</taxon>
    </lineage>
</organism>
<evidence type="ECO:0000313" key="3">
    <source>
        <dbReference type="Proteomes" id="UP000242447"/>
    </source>
</evidence>
<gene>
    <name evidence="2" type="ORF">BVG79_02428</name>
</gene>
<dbReference type="Gene3D" id="2.170.16.10">
    <property type="entry name" value="Hedgehog/Intein (Hint) domain"/>
    <property type="match status" value="1"/>
</dbReference>
<dbReference type="InterPro" id="IPR006141">
    <property type="entry name" value="Intein_N"/>
</dbReference>
<proteinExistence type="predicted"/>
<name>A0A1W6P2M4_9RHOB</name>
<dbReference type="EMBL" id="CP019937">
    <property type="protein sequence ID" value="ARO15768.1"/>
    <property type="molecule type" value="Genomic_DNA"/>
</dbReference>